<organism evidence="4 5">
    <name type="scientific">Rubrivivax albus</name>
    <dbReference type="NCBI Taxonomy" id="2499835"/>
    <lineage>
        <taxon>Bacteria</taxon>
        <taxon>Pseudomonadati</taxon>
        <taxon>Pseudomonadota</taxon>
        <taxon>Betaproteobacteria</taxon>
        <taxon>Burkholderiales</taxon>
        <taxon>Sphaerotilaceae</taxon>
        <taxon>Rubrivivax</taxon>
    </lineage>
</organism>
<dbReference type="InterPro" id="IPR037066">
    <property type="entry name" value="Plug_dom_sf"/>
</dbReference>
<dbReference type="GO" id="GO:0009279">
    <property type="term" value="C:cell outer membrane"/>
    <property type="evidence" value="ECO:0007669"/>
    <property type="project" value="UniProtKB-SubCell"/>
</dbReference>
<dbReference type="Gene3D" id="2.170.130.10">
    <property type="entry name" value="TonB-dependent receptor, plug domain"/>
    <property type="match status" value="1"/>
</dbReference>
<dbReference type="PROSITE" id="PS52016">
    <property type="entry name" value="TONB_DEPENDENT_REC_3"/>
    <property type="match status" value="1"/>
</dbReference>
<feature type="domain" description="TonB-dependent receptor plug" evidence="3">
    <location>
        <begin position="49"/>
        <end position="147"/>
    </location>
</feature>
<dbReference type="Pfam" id="PF07715">
    <property type="entry name" value="Plug"/>
    <property type="match status" value="1"/>
</dbReference>
<keyword evidence="5" id="KW-1185">Reference proteome</keyword>
<evidence type="ECO:0000313" key="4">
    <source>
        <dbReference type="EMBL" id="RVT45928.1"/>
    </source>
</evidence>
<feature type="non-terminal residue" evidence="4">
    <location>
        <position position="1"/>
    </location>
</feature>
<dbReference type="InterPro" id="IPR012910">
    <property type="entry name" value="Plug_dom"/>
</dbReference>
<keyword evidence="2" id="KW-0998">Cell outer membrane</keyword>
<keyword evidence="2" id="KW-0812">Transmembrane</keyword>
<proteinExistence type="inferred from homology"/>
<feature type="non-terminal residue" evidence="4">
    <location>
        <position position="147"/>
    </location>
</feature>
<dbReference type="InterPro" id="IPR039426">
    <property type="entry name" value="TonB-dep_rcpt-like"/>
</dbReference>
<dbReference type="Proteomes" id="UP000288178">
    <property type="component" value="Unassembled WGS sequence"/>
</dbReference>
<evidence type="ECO:0000259" key="3">
    <source>
        <dbReference type="Pfam" id="PF07715"/>
    </source>
</evidence>
<comment type="caution">
    <text evidence="4">The sequence shown here is derived from an EMBL/GenBank/DDBJ whole genome shotgun (WGS) entry which is preliminary data.</text>
</comment>
<evidence type="ECO:0000313" key="5">
    <source>
        <dbReference type="Proteomes" id="UP000288178"/>
    </source>
</evidence>
<comment type="similarity">
    <text evidence="2">Belongs to the TonB-dependent receptor family.</text>
</comment>
<dbReference type="SUPFAM" id="SSF56935">
    <property type="entry name" value="Porins"/>
    <property type="match status" value="1"/>
</dbReference>
<keyword evidence="2" id="KW-0472">Membrane</keyword>
<dbReference type="AlphaFoldDB" id="A0A437JHN8"/>
<keyword evidence="1" id="KW-0675">Receptor</keyword>
<dbReference type="OrthoDB" id="966159at2"/>
<protein>
    <submittedName>
        <fullName evidence="4">SusC/RagA family TonB-linked outer membrane protein</fullName>
    </submittedName>
</protein>
<accession>A0A437JHN8</accession>
<sequence length="147" mass="15248">IGDVLVFSGVSFIAQEVKIETANDLTVTLAPSATKMDEVVVVGFGTQKKSKITGSVSKLDPKVLQTGVRSNPASALAGTIPGLRVQQTSGRPGAVPSIVLRGGTNYNGTGSPLILVDGLVRAGFFEVNQEDIESMEVLKDASATAIY</sequence>
<keyword evidence="2" id="KW-0813">Transport</keyword>
<evidence type="ECO:0000256" key="2">
    <source>
        <dbReference type="PROSITE-ProRule" id="PRU01360"/>
    </source>
</evidence>
<gene>
    <name evidence="4" type="ORF">ENE75_24715</name>
</gene>
<reference evidence="4 5" key="1">
    <citation type="submission" date="2019-01" db="EMBL/GenBank/DDBJ databases">
        <authorList>
            <person name="Chen W.-M."/>
        </authorList>
    </citation>
    <scope>NUCLEOTIDE SEQUENCE [LARGE SCALE GENOMIC DNA]</scope>
    <source>
        <strain evidence="4 5">ICH-3</strain>
    </source>
</reference>
<keyword evidence="2" id="KW-1134">Transmembrane beta strand</keyword>
<name>A0A437JHN8_9BURK</name>
<comment type="subcellular location">
    <subcellularLocation>
        <location evidence="2">Cell outer membrane</location>
        <topology evidence="2">Multi-pass membrane protein</topology>
    </subcellularLocation>
</comment>
<dbReference type="EMBL" id="SACT01000055">
    <property type="protein sequence ID" value="RVT45928.1"/>
    <property type="molecule type" value="Genomic_DNA"/>
</dbReference>
<evidence type="ECO:0000256" key="1">
    <source>
        <dbReference type="ARBA" id="ARBA00023170"/>
    </source>
</evidence>